<protein>
    <submittedName>
        <fullName evidence="2">Uncharacterized protein</fullName>
    </submittedName>
</protein>
<keyword evidence="1" id="KW-1133">Transmembrane helix</keyword>
<keyword evidence="1" id="KW-0472">Membrane</keyword>
<keyword evidence="1" id="KW-0812">Transmembrane</keyword>
<reference evidence="2 3" key="1">
    <citation type="submission" date="2013-05" db="EMBL/GenBank/DDBJ databases">
        <authorList>
            <person name="Harkins D.M."/>
            <person name="Durkin A.S."/>
            <person name="Brinkac L.M."/>
            <person name="Haft D.H."/>
            <person name="Selengut J.D."/>
            <person name="Sanka R."/>
            <person name="DePew J."/>
            <person name="Purushe J."/>
            <person name="Hartskeerl R.A."/>
            <person name="Ahmed A."/>
            <person name="van der Linden H."/>
            <person name="Goris M.G.A."/>
            <person name="Vinetz J.M."/>
            <person name="Sutton G.G."/>
            <person name="Nierman W.C."/>
            <person name="Fouts D.E."/>
        </authorList>
    </citation>
    <scope>NUCLEOTIDE SEQUENCE [LARGE SCALE GENOMIC DNA]</scope>
    <source>
        <strain evidence="2 3">10</strain>
    </source>
</reference>
<dbReference type="Proteomes" id="UP000018719">
    <property type="component" value="Unassembled WGS sequence"/>
</dbReference>
<dbReference type="STRING" id="1049790.LEP1GSC047_2889"/>
<evidence type="ECO:0000313" key="2">
    <source>
        <dbReference type="EMBL" id="EQA36395.1"/>
    </source>
</evidence>
<dbReference type="AlphaFoldDB" id="V6HIC7"/>
<evidence type="ECO:0000313" key="3">
    <source>
        <dbReference type="Proteomes" id="UP000018719"/>
    </source>
</evidence>
<accession>V6HIC7</accession>
<organism evidence="2 3">
    <name type="scientific">Leptospira inadai serovar Lyme str. 10</name>
    <dbReference type="NCBI Taxonomy" id="1049790"/>
    <lineage>
        <taxon>Bacteria</taxon>
        <taxon>Pseudomonadati</taxon>
        <taxon>Spirochaetota</taxon>
        <taxon>Spirochaetia</taxon>
        <taxon>Leptospirales</taxon>
        <taxon>Leptospiraceae</taxon>
        <taxon>Leptospira</taxon>
    </lineage>
</organism>
<comment type="caution">
    <text evidence="2">The sequence shown here is derived from an EMBL/GenBank/DDBJ whole genome shotgun (WGS) entry which is preliminary data.</text>
</comment>
<name>V6HIC7_9LEPT</name>
<gene>
    <name evidence="2" type="ORF">LEP1GSC047_2889</name>
</gene>
<dbReference type="EMBL" id="AHMM02000017">
    <property type="protein sequence ID" value="EQA36395.1"/>
    <property type="molecule type" value="Genomic_DNA"/>
</dbReference>
<evidence type="ECO:0000256" key="1">
    <source>
        <dbReference type="SAM" id="Phobius"/>
    </source>
</evidence>
<sequence>MIPWKPIIGETFQNNIFRRRKREAVPLLNVGMILVIVILIIILI</sequence>
<feature type="transmembrane region" description="Helical" evidence="1">
    <location>
        <begin position="24"/>
        <end position="43"/>
    </location>
</feature>
<proteinExistence type="predicted"/>